<dbReference type="PATRIC" id="fig|1293598.4.peg.2102"/>
<organism evidence="2 3">
    <name type="scientific">Lacticaseibacillus saniviri JCM 17471 = DSM 24301</name>
    <dbReference type="NCBI Taxonomy" id="1293598"/>
    <lineage>
        <taxon>Bacteria</taxon>
        <taxon>Bacillati</taxon>
        <taxon>Bacillota</taxon>
        <taxon>Bacilli</taxon>
        <taxon>Lactobacillales</taxon>
        <taxon>Lactobacillaceae</taxon>
        <taxon>Lacticaseibacillus</taxon>
    </lineage>
</organism>
<dbReference type="AlphaFoldDB" id="A0A0R2MQV5"/>
<dbReference type="EMBL" id="JQCE01000057">
    <property type="protein sequence ID" value="KRO16017.1"/>
    <property type="molecule type" value="Genomic_DNA"/>
</dbReference>
<dbReference type="NCBIfam" id="NF003339">
    <property type="entry name" value="PRK04351.1"/>
    <property type="match status" value="1"/>
</dbReference>
<name>A0A0R2MQV5_9LACO</name>
<sequence length="144" mass="16996">MTDQELQQLVETISLASFHRPFVHQAKFNGRLKTTGGRFHLKDYHLDFNPTMFAQYPEAIPGIIKHELVHYHLYQQGLGHTHRDAAFKQLLQQVGGLRYAPTMPTKTRPYHYQCQNCGQDYWRKRRMNVARYRCSRCYGQLKAV</sequence>
<keyword evidence="3" id="KW-1185">Reference proteome</keyword>
<dbReference type="SMART" id="SM00731">
    <property type="entry name" value="SprT"/>
    <property type="match status" value="1"/>
</dbReference>
<dbReference type="Proteomes" id="UP000050969">
    <property type="component" value="Unassembled WGS sequence"/>
</dbReference>
<evidence type="ECO:0000259" key="1">
    <source>
        <dbReference type="SMART" id="SM00731"/>
    </source>
</evidence>
<gene>
    <name evidence="2" type="ORF">IV56_GL002016</name>
</gene>
<protein>
    <recommendedName>
        <fullName evidence="1">SprT-like domain-containing protein</fullName>
    </recommendedName>
</protein>
<evidence type="ECO:0000313" key="3">
    <source>
        <dbReference type="Proteomes" id="UP000050969"/>
    </source>
</evidence>
<accession>A0A0R2MQV5</accession>
<dbReference type="RefSeq" id="WP_056993157.1">
    <property type="nucleotide sequence ID" value="NZ_JQCE01000057.1"/>
</dbReference>
<evidence type="ECO:0000313" key="2">
    <source>
        <dbReference type="EMBL" id="KRO16017.1"/>
    </source>
</evidence>
<comment type="caution">
    <text evidence="2">The sequence shown here is derived from an EMBL/GenBank/DDBJ whole genome shotgun (WGS) entry which is preliminary data.</text>
</comment>
<dbReference type="InterPro" id="IPR006640">
    <property type="entry name" value="SprT-like_domain"/>
</dbReference>
<dbReference type="GO" id="GO:0006950">
    <property type="term" value="P:response to stress"/>
    <property type="evidence" value="ECO:0007669"/>
    <property type="project" value="UniProtKB-ARBA"/>
</dbReference>
<dbReference type="Pfam" id="PF10263">
    <property type="entry name" value="SprT-like"/>
    <property type="match status" value="1"/>
</dbReference>
<proteinExistence type="predicted"/>
<dbReference type="STRING" id="1293598.IV56_GL002016"/>
<feature type="domain" description="SprT-like" evidence="1">
    <location>
        <begin position="4"/>
        <end position="144"/>
    </location>
</feature>
<reference evidence="2 3" key="1">
    <citation type="journal article" date="2015" name="Genome Announc.">
        <title>Expanding the biotechnology potential of lactobacilli through comparative genomics of 213 strains and associated genera.</title>
        <authorList>
            <person name="Sun Z."/>
            <person name="Harris H.M."/>
            <person name="McCann A."/>
            <person name="Guo C."/>
            <person name="Argimon S."/>
            <person name="Zhang W."/>
            <person name="Yang X."/>
            <person name="Jeffery I.B."/>
            <person name="Cooney J.C."/>
            <person name="Kagawa T.F."/>
            <person name="Liu W."/>
            <person name="Song Y."/>
            <person name="Salvetti E."/>
            <person name="Wrobel A."/>
            <person name="Rasinkangas P."/>
            <person name="Parkhill J."/>
            <person name="Rea M.C."/>
            <person name="O'Sullivan O."/>
            <person name="Ritari J."/>
            <person name="Douillard F.P."/>
            <person name="Paul Ross R."/>
            <person name="Yang R."/>
            <person name="Briner A.E."/>
            <person name="Felis G.E."/>
            <person name="de Vos W.M."/>
            <person name="Barrangou R."/>
            <person name="Klaenhammer T.R."/>
            <person name="Caufield P.W."/>
            <person name="Cui Y."/>
            <person name="Zhang H."/>
            <person name="O'Toole P.W."/>
        </authorList>
    </citation>
    <scope>NUCLEOTIDE SEQUENCE [LARGE SCALE GENOMIC DNA]</scope>
    <source>
        <strain evidence="2 3">DSM 24301</strain>
    </source>
</reference>